<feature type="domain" description="DUF306" evidence="2">
    <location>
        <begin position="32"/>
        <end position="138"/>
    </location>
</feature>
<dbReference type="PATRIC" id="fig|1229276.3.peg.2403"/>
<feature type="domain" description="DUF306" evidence="2">
    <location>
        <begin position="171"/>
        <end position="252"/>
    </location>
</feature>
<dbReference type="EMBL" id="JJMU01000033">
    <property type="protein sequence ID" value="KGE13930.1"/>
    <property type="molecule type" value="Genomic_DNA"/>
</dbReference>
<comment type="caution">
    <text evidence="3">The sequence shown here is derived from an EMBL/GenBank/DDBJ whole genome shotgun (WGS) entry which is preliminary data.</text>
</comment>
<reference evidence="4" key="1">
    <citation type="submission" date="2014-04" db="EMBL/GenBank/DDBJ databases">
        <title>Whole-Genome optical mapping and complete genome sequence of Sphingobacterium deserti sp. nov., a new spaces isolated from desert in the west of China.</title>
        <authorList>
            <person name="Teng C."/>
            <person name="Zhou Z."/>
            <person name="Li X."/>
            <person name="Chen M."/>
            <person name="Lin M."/>
            <person name="Wang L."/>
            <person name="Su S."/>
            <person name="Zhang C."/>
            <person name="Zhang W."/>
        </authorList>
    </citation>
    <scope>NUCLEOTIDE SEQUENCE [LARGE SCALE GENOMIC DNA]</scope>
    <source>
        <strain evidence="4">ACCC05744</strain>
    </source>
</reference>
<proteinExistence type="predicted"/>
<organism evidence="3 4">
    <name type="scientific">Sphingobacterium deserti</name>
    <dbReference type="NCBI Taxonomy" id="1229276"/>
    <lineage>
        <taxon>Bacteria</taxon>
        <taxon>Pseudomonadati</taxon>
        <taxon>Bacteroidota</taxon>
        <taxon>Sphingobacteriia</taxon>
        <taxon>Sphingobacteriales</taxon>
        <taxon>Sphingobacteriaceae</taxon>
        <taxon>Sphingobacterium</taxon>
    </lineage>
</organism>
<dbReference type="eggNOG" id="COG3187">
    <property type="taxonomic scope" value="Bacteria"/>
</dbReference>
<dbReference type="OrthoDB" id="880459at2"/>
<gene>
    <name evidence="3" type="ORF">DI53_2342</name>
</gene>
<dbReference type="Proteomes" id="UP000031802">
    <property type="component" value="Unassembled WGS sequence"/>
</dbReference>
<keyword evidence="1" id="KW-0732">Signal</keyword>
<dbReference type="RefSeq" id="WP_052072352.1">
    <property type="nucleotide sequence ID" value="NZ_JJMU01000033.1"/>
</dbReference>
<dbReference type="STRING" id="1229276.DI53_2342"/>
<dbReference type="Gene3D" id="2.40.128.270">
    <property type="match status" value="2"/>
</dbReference>
<feature type="signal peptide" evidence="1">
    <location>
        <begin position="1"/>
        <end position="20"/>
    </location>
</feature>
<dbReference type="PROSITE" id="PS51257">
    <property type="entry name" value="PROKAR_LIPOPROTEIN"/>
    <property type="match status" value="1"/>
</dbReference>
<evidence type="ECO:0000313" key="3">
    <source>
        <dbReference type="EMBL" id="KGE13930.1"/>
    </source>
</evidence>
<dbReference type="InterPro" id="IPR005184">
    <property type="entry name" value="DUF306_Meta_HslJ"/>
</dbReference>
<dbReference type="Pfam" id="PF03724">
    <property type="entry name" value="META"/>
    <property type="match status" value="2"/>
</dbReference>
<accession>A0A0B8T7X2</accession>
<evidence type="ECO:0000313" key="4">
    <source>
        <dbReference type="Proteomes" id="UP000031802"/>
    </source>
</evidence>
<evidence type="ECO:0000259" key="2">
    <source>
        <dbReference type="Pfam" id="PF03724"/>
    </source>
</evidence>
<dbReference type="InterPro" id="IPR038670">
    <property type="entry name" value="HslJ-like_sf"/>
</dbReference>
<evidence type="ECO:0000256" key="1">
    <source>
        <dbReference type="SAM" id="SignalP"/>
    </source>
</evidence>
<feature type="chain" id="PRO_5002124566" description="DUF306 domain-containing protein" evidence="1">
    <location>
        <begin position="21"/>
        <end position="261"/>
    </location>
</feature>
<dbReference type="PANTHER" id="PTHR35535">
    <property type="entry name" value="HEAT SHOCK PROTEIN HSLJ"/>
    <property type="match status" value="1"/>
</dbReference>
<dbReference type="PANTHER" id="PTHR35535:SF2">
    <property type="entry name" value="DUF306 DOMAIN-CONTAINING PROTEIN"/>
    <property type="match status" value="1"/>
</dbReference>
<keyword evidence="4" id="KW-1185">Reference proteome</keyword>
<dbReference type="AlphaFoldDB" id="A0A0B8T7X2"/>
<protein>
    <recommendedName>
        <fullName evidence="2">DUF306 domain-containing protein</fullName>
    </recommendedName>
</protein>
<sequence length="261" mass="28609">MRFLNVFLLVALAALAGACAARKTSDSSAAPSSLQGIRWKLVELDGKSVPETVNGKMPYLELSMEENRYSATGGCNGIGGEYKLSKNNGIKFTRGMSTMMACENMDVEKGLGGVFEQADRYQQDENGLTLNKGTKVLARFIKVDSPAAQSDDLSGDWELDYLFEPGISFDSLYANRKPTISFDVAEKKVAGNSSCNNFFGTFETQANKLKFGPLGSTKMACQGNGEKVFFGTLDKVATYSVRDNRLIMIMGDIVVMRWKRK</sequence>
<dbReference type="InterPro" id="IPR053147">
    <property type="entry name" value="Hsp_HslJ-like"/>
</dbReference>
<reference evidence="3 4" key="2">
    <citation type="journal article" date="2015" name="PLoS ONE">
        <title>Whole-Genome Optical Mapping and Finished Genome Sequence of Sphingobacterium deserti sp. nov., a New Species Isolated from the Western Desert of China.</title>
        <authorList>
            <person name="Teng C."/>
            <person name="Zhou Z."/>
            <person name="Molnar I."/>
            <person name="Li X."/>
            <person name="Tang R."/>
            <person name="Chen M."/>
            <person name="Wang L."/>
            <person name="Su S."/>
            <person name="Zhang W."/>
            <person name="Lin M."/>
        </authorList>
    </citation>
    <scope>NUCLEOTIDE SEQUENCE [LARGE SCALE GENOMIC DNA]</scope>
    <source>
        <strain evidence="4">ACCC05744</strain>
    </source>
</reference>
<name>A0A0B8T7X2_9SPHI</name>